<organism evidence="1 2">
    <name type="scientific">Lactobacillus helsingborgensis</name>
    <dbReference type="NCBI Taxonomy" id="1218494"/>
    <lineage>
        <taxon>Bacteria</taxon>
        <taxon>Bacillati</taxon>
        <taxon>Bacillota</taxon>
        <taxon>Bacilli</taxon>
        <taxon>Lactobacillales</taxon>
        <taxon>Lactobacillaceae</taxon>
        <taxon>Lactobacillus</taxon>
    </lineage>
</organism>
<dbReference type="RefSeq" id="WP_052727791.1">
    <property type="nucleotide sequence ID" value="NZ_CP084389.1"/>
</dbReference>
<name>A0AA47GGV6_9LACO</name>
<reference evidence="1" key="1">
    <citation type="submission" date="2021-09" db="EMBL/GenBank/DDBJ databases">
        <title>Lactobacillus species from Apis mellifera, Switzerland.</title>
        <authorList>
            <person name="Pfister J."/>
            <person name="Brown A."/>
            <person name="Neumann P."/>
            <person name="Collaud A."/>
            <person name="Retschnig G."/>
            <person name="Perreten V."/>
        </authorList>
    </citation>
    <scope>NUCLEOTIDE SEQUENCE</scope>
    <source>
        <strain evidence="1">IBH002</strain>
    </source>
</reference>
<gene>
    <name evidence="1" type="ORF">LDX53_08375</name>
</gene>
<proteinExistence type="predicted"/>
<dbReference type="EMBL" id="CP084389">
    <property type="protein sequence ID" value="UZX29573.1"/>
    <property type="molecule type" value="Genomic_DNA"/>
</dbReference>
<dbReference type="Proteomes" id="UP001164557">
    <property type="component" value="Chromosome"/>
</dbReference>
<evidence type="ECO:0000313" key="2">
    <source>
        <dbReference type="Proteomes" id="UP001164557"/>
    </source>
</evidence>
<sequence length="139" mass="16463">MFNFEKNKMVNLKQLHDYVKENYEAGNYKEAEKAYKKWRDTTDYTYNAAKTAVKKSSLSDYQMGYEQAKKDYAESHSFKAFPKKGVNLVNRVTQNKAIEIERYIDGYNDAKTKILQAKKKSIKEIINYVWLIISQCKFR</sequence>
<keyword evidence="2" id="KW-1185">Reference proteome</keyword>
<dbReference type="AlphaFoldDB" id="A0AA47GGV6"/>
<evidence type="ECO:0000313" key="1">
    <source>
        <dbReference type="EMBL" id="UZX29573.1"/>
    </source>
</evidence>
<accession>A0AA47GGV6</accession>
<protein>
    <submittedName>
        <fullName evidence="1">Uncharacterized protein</fullName>
    </submittedName>
</protein>